<dbReference type="STRING" id="1208324.P73_3078"/>
<evidence type="ECO:0000256" key="4">
    <source>
        <dbReference type="SAM" id="SignalP"/>
    </source>
</evidence>
<proteinExistence type="predicted"/>
<evidence type="ECO:0000256" key="1">
    <source>
        <dbReference type="ARBA" id="ARBA00022729"/>
    </source>
</evidence>
<dbReference type="KEGG" id="cid:P73_3078"/>
<dbReference type="Gene3D" id="3.30.1950.10">
    <property type="entry name" value="wza like domain"/>
    <property type="match status" value="1"/>
</dbReference>
<dbReference type="EMBL" id="CP004393">
    <property type="protein sequence ID" value="AJE47793.1"/>
    <property type="molecule type" value="Genomic_DNA"/>
</dbReference>
<dbReference type="Gene3D" id="3.10.560.10">
    <property type="entry name" value="Outer membrane lipoprotein wza domain like"/>
    <property type="match status" value="1"/>
</dbReference>
<organism evidence="7 8">
    <name type="scientific">Celeribacter indicus</name>
    <dbReference type="NCBI Taxonomy" id="1208324"/>
    <lineage>
        <taxon>Bacteria</taxon>
        <taxon>Pseudomonadati</taxon>
        <taxon>Pseudomonadota</taxon>
        <taxon>Alphaproteobacteria</taxon>
        <taxon>Rhodobacterales</taxon>
        <taxon>Roseobacteraceae</taxon>
        <taxon>Celeribacter</taxon>
    </lineage>
</organism>
<feature type="domain" description="Polysaccharide export protein N-terminal" evidence="5">
    <location>
        <begin position="48"/>
        <end position="134"/>
    </location>
</feature>
<dbReference type="HOGENOM" id="CLU_037300_1_0_5"/>
<dbReference type="PANTHER" id="PTHR33619:SF3">
    <property type="entry name" value="POLYSACCHARIDE EXPORT PROTEIN GFCE-RELATED"/>
    <property type="match status" value="1"/>
</dbReference>
<evidence type="ECO:0000256" key="2">
    <source>
        <dbReference type="SAM" id="Coils"/>
    </source>
</evidence>
<evidence type="ECO:0000259" key="5">
    <source>
        <dbReference type="Pfam" id="PF02563"/>
    </source>
</evidence>
<feature type="chain" id="PRO_5002100610" evidence="4">
    <location>
        <begin position="34"/>
        <end position="543"/>
    </location>
</feature>
<feature type="region of interest" description="Disordered" evidence="3">
    <location>
        <begin position="461"/>
        <end position="488"/>
    </location>
</feature>
<gene>
    <name evidence="7" type="ORF">P73_3078</name>
</gene>
<evidence type="ECO:0000313" key="7">
    <source>
        <dbReference type="EMBL" id="AJE47793.1"/>
    </source>
</evidence>
<dbReference type="Pfam" id="PF02563">
    <property type="entry name" value="Poly_export"/>
    <property type="match status" value="1"/>
</dbReference>
<dbReference type="InterPro" id="IPR003715">
    <property type="entry name" value="Poly_export_N"/>
</dbReference>
<evidence type="ECO:0000256" key="3">
    <source>
        <dbReference type="SAM" id="MobiDB-lite"/>
    </source>
</evidence>
<sequence length="543" mass="57985">MPKQVQPLRLFQAISRQCIVLATFFCAIPPLLAAGPALTQEAGAAIAAPADDVLGSGDMLELRVVSWSEEALEYRAWDAVSGEYRIREDGRIALPLVGRFEAGGKALSQLIDEVTFALQERTKMVEPPSVAIEVLEYGPFFVLGDVAQPGQYEAAPGRTVYQAFALAGGAPRVAGGADANIRALMTDSGNLSQLRRELTRAEVKAARYRAQLADEEDIAFPDGLAHPDGAGALAALIAGERALYHSEREARALEVENLEELKSLLRTEIEMLQSKQDGLATQIDLARENLANIESLRESGLARSVQIRDAQEALFEVESQEIDLETGIFRARQRLKEADRDILALKSRYQVEAARELQTVNGTLEELRLRRSMLAGLVEAAGGEATTDLDSVETLYFLTRAGDAAGERPVMPDTVIGRGDVLRVERLLSGRDPFAMETAAAEPAPVVLPGAAMAEAGGTDLAEAGGAEPAPAAAPGPEPLAASEAGTPPALPQEIWEVMLDGRVEEGLFGTGEALPGRFSPDSLALAPDAYVEGVPLDTRAME</sequence>
<dbReference type="InterPro" id="IPR049712">
    <property type="entry name" value="Poly_export"/>
</dbReference>
<name>A0A0B5DWK2_9RHOB</name>
<accession>A0A0B5DWK2</accession>
<keyword evidence="8" id="KW-1185">Reference proteome</keyword>
<reference evidence="7 8" key="1">
    <citation type="journal article" date="2014" name="Int. J. Syst. Evol. Microbiol.">
        <title>Celeribacter indicus sp. nov., a polycyclic aromatic hydrocarbon-degrading bacterium from deep-sea sediment and reclassification of Huaishuia halophila as Celeribacter halophilus comb. nov.</title>
        <authorList>
            <person name="Lai Q."/>
            <person name="Cao J."/>
            <person name="Yuan J."/>
            <person name="Li F."/>
            <person name="Shao Z."/>
        </authorList>
    </citation>
    <scope>NUCLEOTIDE SEQUENCE [LARGE SCALE GENOMIC DNA]</scope>
    <source>
        <strain evidence="7">P73</strain>
    </source>
</reference>
<feature type="signal peptide" evidence="4">
    <location>
        <begin position="1"/>
        <end position="33"/>
    </location>
</feature>
<feature type="compositionally biased region" description="Low complexity" evidence="3">
    <location>
        <begin position="462"/>
        <end position="471"/>
    </location>
</feature>
<dbReference type="GO" id="GO:0015159">
    <property type="term" value="F:polysaccharide transmembrane transporter activity"/>
    <property type="evidence" value="ECO:0007669"/>
    <property type="project" value="InterPro"/>
</dbReference>
<dbReference type="InterPro" id="IPR058781">
    <property type="entry name" value="HH_AprE-like"/>
</dbReference>
<keyword evidence="2" id="KW-0175">Coiled coil</keyword>
<dbReference type="Proteomes" id="UP000031521">
    <property type="component" value="Chromosome"/>
</dbReference>
<keyword evidence="1 4" id="KW-0732">Signal</keyword>
<dbReference type="AlphaFoldDB" id="A0A0B5DWK2"/>
<evidence type="ECO:0000259" key="6">
    <source>
        <dbReference type="Pfam" id="PF25994"/>
    </source>
</evidence>
<evidence type="ECO:0000313" key="8">
    <source>
        <dbReference type="Proteomes" id="UP000031521"/>
    </source>
</evidence>
<dbReference type="PANTHER" id="PTHR33619">
    <property type="entry name" value="POLYSACCHARIDE EXPORT PROTEIN GFCE-RELATED"/>
    <property type="match status" value="1"/>
</dbReference>
<protein>
    <submittedName>
        <fullName evidence="7">Putative exopolysaccharide production protein</fullName>
    </submittedName>
</protein>
<feature type="coiled-coil region" evidence="2">
    <location>
        <begin position="191"/>
        <end position="218"/>
    </location>
</feature>
<feature type="domain" description="AprE-like long alpha-helical hairpin" evidence="6">
    <location>
        <begin position="190"/>
        <end position="371"/>
    </location>
</feature>
<dbReference type="Pfam" id="PF25994">
    <property type="entry name" value="HH_AprE"/>
    <property type="match status" value="1"/>
</dbReference>